<sequence length="299" mass="32422">MTPHNTTPPPAGEQHQRHRLVARARLAAGYESRYGSAAVSAYGLAVRDVVESCPEVGPIDTWSRLSERICRDRPGRNRDTLRKRLSRHFTTETKGPPWPTVVLVVKYTVPKADRAATLDHLGRLYEAAREERPPSRGREPAGPVHPHAETHSNDGSGSGYGEGDSSGGSDSSGGCGCEDGLRRENASLRRMLAASQAENDLLRAALRAPAQQSVGGRSRHQSPSREPRPEDVPRQRESSAPAGTPRGGWNPGRFPAGPSTTNDAPAGRHRSPRIDPIWLTPAPHPNTPNPHPAGDLRRR</sequence>
<gene>
    <name evidence="2" type="ORF">ACH4OY_04635</name>
</gene>
<feature type="compositionally biased region" description="Basic and acidic residues" evidence="1">
    <location>
        <begin position="223"/>
        <end position="237"/>
    </location>
</feature>
<keyword evidence="3" id="KW-1185">Reference proteome</keyword>
<feature type="compositionally biased region" description="Pro residues" evidence="1">
    <location>
        <begin position="282"/>
        <end position="291"/>
    </location>
</feature>
<dbReference type="EMBL" id="JBIRPU010000002">
    <property type="protein sequence ID" value="MFI0791978.1"/>
    <property type="molecule type" value="Genomic_DNA"/>
</dbReference>
<feature type="region of interest" description="Disordered" evidence="1">
    <location>
        <begin position="207"/>
        <end position="299"/>
    </location>
</feature>
<protein>
    <submittedName>
        <fullName evidence="2">Uncharacterized protein</fullName>
    </submittedName>
</protein>
<feature type="region of interest" description="Disordered" evidence="1">
    <location>
        <begin position="128"/>
        <end position="178"/>
    </location>
</feature>
<dbReference type="RefSeq" id="WP_396676628.1">
    <property type="nucleotide sequence ID" value="NZ_JBIRPU010000002.1"/>
</dbReference>
<reference evidence="2 3" key="1">
    <citation type="submission" date="2024-10" db="EMBL/GenBank/DDBJ databases">
        <title>The Natural Products Discovery Center: Release of the First 8490 Sequenced Strains for Exploring Actinobacteria Biosynthetic Diversity.</title>
        <authorList>
            <person name="Kalkreuter E."/>
            <person name="Kautsar S.A."/>
            <person name="Yang D."/>
            <person name="Bader C.D."/>
            <person name="Teijaro C.N."/>
            <person name="Fluegel L."/>
            <person name="Davis C.M."/>
            <person name="Simpson J.R."/>
            <person name="Lauterbach L."/>
            <person name="Steele A.D."/>
            <person name="Gui C."/>
            <person name="Meng S."/>
            <person name="Li G."/>
            <person name="Viehrig K."/>
            <person name="Ye F."/>
            <person name="Su P."/>
            <person name="Kiefer A.F."/>
            <person name="Nichols A."/>
            <person name="Cepeda A.J."/>
            <person name="Yan W."/>
            <person name="Fan B."/>
            <person name="Jiang Y."/>
            <person name="Adhikari A."/>
            <person name="Zheng C.-J."/>
            <person name="Schuster L."/>
            <person name="Cowan T.M."/>
            <person name="Smanski M.J."/>
            <person name="Chevrette M.G."/>
            <person name="De Carvalho L.P.S."/>
            <person name="Shen B."/>
        </authorList>
    </citation>
    <scope>NUCLEOTIDE SEQUENCE [LARGE SCALE GENOMIC DNA]</scope>
    <source>
        <strain evidence="2 3">NPDC021253</strain>
    </source>
</reference>
<evidence type="ECO:0000313" key="3">
    <source>
        <dbReference type="Proteomes" id="UP001611075"/>
    </source>
</evidence>
<name>A0ABW7SJ25_9ACTN</name>
<evidence type="ECO:0000313" key="2">
    <source>
        <dbReference type="EMBL" id="MFI0791978.1"/>
    </source>
</evidence>
<comment type="caution">
    <text evidence="2">The sequence shown here is derived from an EMBL/GenBank/DDBJ whole genome shotgun (WGS) entry which is preliminary data.</text>
</comment>
<dbReference type="Proteomes" id="UP001611075">
    <property type="component" value="Unassembled WGS sequence"/>
</dbReference>
<proteinExistence type="predicted"/>
<organism evidence="2 3">
    <name type="scientific">Micromonospora rubida</name>
    <dbReference type="NCBI Taxonomy" id="2697657"/>
    <lineage>
        <taxon>Bacteria</taxon>
        <taxon>Bacillati</taxon>
        <taxon>Actinomycetota</taxon>
        <taxon>Actinomycetes</taxon>
        <taxon>Micromonosporales</taxon>
        <taxon>Micromonosporaceae</taxon>
        <taxon>Micromonospora</taxon>
    </lineage>
</organism>
<accession>A0ABW7SJ25</accession>
<feature type="compositionally biased region" description="Basic and acidic residues" evidence="1">
    <location>
        <begin position="128"/>
        <end position="139"/>
    </location>
</feature>
<feature type="compositionally biased region" description="Gly residues" evidence="1">
    <location>
        <begin position="156"/>
        <end position="177"/>
    </location>
</feature>
<evidence type="ECO:0000256" key="1">
    <source>
        <dbReference type="SAM" id="MobiDB-lite"/>
    </source>
</evidence>